<name>A0A1B2F9J9_PSEPU</name>
<protein>
    <submittedName>
        <fullName evidence="1">Uncharacterized protein</fullName>
    </submittedName>
</protein>
<dbReference type="AlphaFoldDB" id="A0A1B2F9J9"/>
<reference evidence="1" key="1">
    <citation type="submission" date="2016-07" db="EMBL/GenBank/DDBJ databases">
        <title>New class B carbapenemase carried by novel plasmid in Pseudomonas putida enviromental strain in eastern Amazonia.</title>
        <authorList>
            <person name="Souza C.O."/>
            <person name="Lima K.V."/>
            <person name="Brasiliense D.M."/>
            <person name="Perez-Chaparro P.J."/>
            <person name="Mamizuka E.M."/>
            <person name="Lima M.O."/>
            <person name="Lima L.N."/>
            <person name="McCulloch J.A."/>
        </authorList>
    </citation>
    <scope>NUCLEOTIDE SEQUENCE [LARGE SCALE GENOMIC DNA]</scope>
    <source>
        <strain evidence="1">IEC33019</strain>
    </source>
</reference>
<sequence>MHRLIIEVDRQLYVLLERAAQAHHVSLEAECLRRLEVGERHSRYLQALLAELRADEEQRRASDNDRVA</sequence>
<accession>A0A1B2F9J9</accession>
<dbReference type="RefSeq" id="WP_070094229.1">
    <property type="nucleotide sequence ID" value="NZ_CP016634.1"/>
</dbReference>
<evidence type="ECO:0000313" key="1">
    <source>
        <dbReference type="EMBL" id="ANY88969.1"/>
    </source>
</evidence>
<proteinExistence type="predicted"/>
<dbReference type="EMBL" id="CP016634">
    <property type="protein sequence ID" value="ANY88969.1"/>
    <property type="molecule type" value="Genomic_DNA"/>
</dbReference>
<organism evidence="1">
    <name type="scientific">Pseudomonas putida</name>
    <name type="common">Arthrobacter siderocapsulatus</name>
    <dbReference type="NCBI Taxonomy" id="303"/>
    <lineage>
        <taxon>Bacteria</taxon>
        <taxon>Pseudomonadati</taxon>
        <taxon>Pseudomonadota</taxon>
        <taxon>Gammaproteobacteria</taxon>
        <taxon>Pseudomonadales</taxon>
        <taxon>Pseudomonadaceae</taxon>
        <taxon>Pseudomonas</taxon>
    </lineage>
</organism>
<gene>
    <name evidence="1" type="ORF">IEC33019_3447</name>
</gene>